<organism evidence="1 2">
    <name type="scientific">Morganella morganii</name>
    <name type="common">Proteus morganii</name>
    <dbReference type="NCBI Taxonomy" id="582"/>
    <lineage>
        <taxon>Bacteria</taxon>
        <taxon>Pseudomonadati</taxon>
        <taxon>Pseudomonadota</taxon>
        <taxon>Gammaproteobacteria</taxon>
        <taxon>Enterobacterales</taxon>
        <taxon>Morganellaceae</taxon>
        <taxon>Morganella</taxon>
    </lineage>
</organism>
<sequence length="69" mass="8204">MESEPIQVPKDLLEELASEYQSKILWFMQAYSGYYNIVGTRWNRDYNDYVDSFNAAAELLGWDKMEKIE</sequence>
<gene>
    <name evidence="1" type="ORF">UA45_08225</name>
</gene>
<evidence type="ECO:0000313" key="2">
    <source>
        <dbReference type="Proteomes" id="UP000032582"/>
    </source>
</evidence>
<dbReference type="RefSeq" id="WP_045138173.1">
    <property type="nucleotide sequence ID" value="NZ_CP070537.1"/>
</dbReference>
<evidence type="ECO:0000313" key="1">
    <source>
        <dbReference type="EMBL" id="KJF78133.1"/>
    </source>
</evidence>
<dbReference type="EMBL" id="JZSH01000073">
    <property type="protein sequence ID" value="KJF78133.1"/>
    <property type="molecule type" value="Genomic_DNA"/>
</dbReference>
<dbReference type="PATRIC" id="fig|582.24.peg.2565"/>
<dbReference type="Proteomes" id="UP000032582">
    <property type="component" value="Unassembled WGS sequence"/>
</dbReference>
<protein>
    <submittedName>
        <fullName evidence="1">Uncharacterized protein</fullName>
    </submittedName>
</protein>
<dbReference type="AlphaFoldDB" id="A0A0D8LBL2"/>
<name>A0A0D8LBL2_MORMO</name>
<reference evidence="1 2" key="1">
    <citation type="submission" date="2015-02" db="EMBL/GenBank/DDBJ databases">
        <title>Whole genome shotgun sequencing of cultured foodborne pathogen.</title>
        <authorList>
            <person name="Timme R."/>
            <person name="Allard M.W."/>
            <person name="Strain E."/>
            <person name="Evans P.S."/>
            <person name="Brown E."/>
        </authorList>
    </citation>
    <scope>NUCLEOTIDE SEQUENCE [LARGE SCALE GENOMIC DNA]</scope>
    <source>
        <strain evidence="1 2">GCSL-TSO-24</strain>
    </source>
</reference>
<accession>A0A0D8LBL2</accession>
<proteinExistence type="predicted"/>
<comment type="caution">
    <text evidence="1">The sequence shown here is derived from an EMBL/GenBank/DDBJ whole genome shotgun (WGS) entry which is preliminary data.</text>
</comment>